<dbReference type="Proteomes" id="UP000663865">
    <property type="component" value="Unassembled WGS sequence"/>
</dbReference>
<evidence type="ECO:0000313" key="2">
    <source>
        <dbReference type="EMBL" id="CAF3322513.1"/>
    </source>
</evidence>
<name>A0A817TGG1_9BILA</name>
<dbReference type="EMBL" id="CAJNYV010000016">
    <property type="protein sequence ID" value="CAF3322513.1"/>
    <property type="molecule type" value="Genomic_DNA"/>
</dbReference>
<feature type="signal peptide" evidence="1">
    <location>
        <begin position="1"/>
        <end position="24"/>
    </location>
</feature>
<evidence type="ECO:0000313" key="4">
    <source>
        <dbReference type="Proteomes" id="UP000663865"/>
    </source>
</evidence>
<dbReference type="Proteomes" id="UP000663838">
    <property type="component" value="Unassembled WGS sequence"/>
</dbReference>
<dbReference type="EMBL" id="CAJOBS010002875">
    <property type="protein sequence ID" value="CAF4837960.1"/>
    <property type="molecule type" value="Genomic_DNA"/>
</dbReference>
<feature type="chain" id="PRO_5036232263" evidence="1">
    <location>
        <begin position="25"/>
        <end position="96"/>
    </location>
</feature>
<keyword evidence="1" id="KW-0732">Signal</keyword>
<accession>A0A817TGG1</accession>
<proteinExistence type="predicted"/>
<comment type="caution">
    <text evidence="2">The sequence shown here is derived from an EMBL/GenBank/DDBJ whole genome shotgun (WGS) entry which is preliminary data.</text>
</comment>
<evidence type="ECO:0000256" key="1">
    <source>
        <dbReference type="SAM" id="SignalP"/>
    </source>
</evidence>
<protein>
    <submittedName>
        <fullName evidence="2">Uncharacterized protein</fullName>
    </submittedName>
</protein>
<sequence length="96" mass="11422">MAILSNSSFHTILIIVALYSMCQLIQVIESRFLWDLSLYCINYCSRNNDQMLPIHVCSCHRIASYHRRMTNNNIQSETKQDYQFKNYQQPINNQFP</sequence>
<organism evidence="2 4">
    <name type="scientific">Rotaria socialis</name>
    <dbReference type="NCBI Taxonomy" id="392032"/>
    <lineage>
        <taxon>Eukaryota</taxon>
        <taxon>Metazoa</taxon>
        <taxon>Spiralia</taxon>
        <taxon>Gnathifera</taxon>
        <taxon>Rotifera</taxon>
        <taxon>Eurotatoria</taxon>
        <taxon>Bdelloidea</taxon>
        <taxon>Philodinida</taxon>
        <taxon>Philodinidae</taxon>
        <taxon>Rotaria</taxon>
    </lineage>
</organism>
<reference evidence="2" key="1">
    <citation type="submission" date="2021-02" db="EMBL/GenBank/DDBJ databases">
        <authorList>
            <person name="Nowell W R."/>
        </authorList>
    </citation>
    <scope>NUCLEOTIDE SEQUENCE</scope>
</reference>
<gene>
    <name evidence="2" type="ORF">KIK155_LOCUS636</name>
    <name evidence="3" type="ORF">TOA249_LOCUS25817</name>
</gene>
<evidence type="ECO:0000313" key="3">
    <source>
        <dbReference type="EMBL" id="CAF4837960.1"/>
    </source>
</evidence>
<dbReference type="AlphaFoldDB" id="A0A817TGG1"/>